<dbReference type="EMBL" id="EU976054">
    <property type="protein sequence ID" value="ACG48172.1"/>
    <property type="molecule type" value="mRNA"/>
</dbReference>
<feature type="compositionally biased region" description="Basic and acidic residues" evidence="1">
    <location>
        <begin position="1"/>
        <end position="11"/>
    </location>
</feature>
<dbReference type="AlphaFoldDB" id="B6UFN9"/>
<proteinExistence type="evidence at transcript level"/>
<accession>B6UFN9</accession>
<evidence type="ECO:0000256" key="1">
    <source>
        <dbReference type="SAM" id="MobiDB-lite"/>
    </source>
</evidence>
<protein>
    <submittedName>
        <fullName evidence="2">Uncharacterized protein</fullName>
    </submittedName>
</protein>
<feature type="region of interest" description="Disordered" evidence="1">
    <location>
        <begin position="1"/>
        <end position="44"/>
    </location>
</feature>
<reference evidence="2" key="1">
    <citation type="journal article" date="2009" name="Plant Mol. Biol.">
        <title>Insights into corn genes derived from large-scale cDNA sequencing.</title>
        <authorList>
            <person name="Alexandrov N.N."/>
            <person name="Brover V.V."/>
            <person name="Freidin S."/>
            <person name="Troukhan M.E."/>
            <person name="Tatarinova T.V."/>
            <person name="Zhang H."/>
            <person name="Swaller T.J."/>
            <person name="Lu Y.P."/>
            <person name="Bouck J."/>
            <person name="Flavell R.B."/>
            <person name="Feldmann K.A."/>
        </authorList>
    </citation>
    <scope>NUCLEOTIDE SEQUENCE</scope>
</reference>
<evidence type="ECO:0000313" key="2">
    <source>
        <dbReference type="EMBL" id="ACG48172.1"/>
    </source>
</evidence>
<name>B6UFN9_MAIZE</name>
<sequence>MMGGCRSRDESEGAANRGDPCRLPSSPITTECSSSDRKNRRSPPMELGLVAACFPEKNRWFKRSHITRSSI</sequence>
<organism evidence="2">
    <name type="scientific">Zea mays</name>
    <name type="common">Maize</name>
    <dbReference type="NCBI Taxonomy" id="4577"/>
    <lineage>
        <taxon>Eukaryota</taxon>
        <taxon>Viridiplantae</taxon>
        <taxon>Streptophyta</taxon>
        <taxon>Embryophyta</taxon>
        <taxon>Tracheophyta</taxon>
        <taxon>Spermatophyta</taxon>
        <taxon>Magnoliopsida</taxon>
        <taxon>Liliopsida</taxon>
        <taxon>Poales</taxon>
        <taxon>Poaceae</taxon>
        <taxon>PACMAD clade</taxon>
        <taxon>Panicoideae</taxon>
        <taxon>Andropogonodae</taxon>
        <taxon>Andropogoneae</taxon>
        <taxon>Tripsacinae</taxon>
        <taxon>Zea</taxon>
    </lineage>
</organism>